<keyword evidence="1" id="KW-0175">Coiled coil</keyword>
<proteinExistence type="predicted"/>
<dbReference type="EnsemblProtists" id="Phyra73152">
    <property type="protein sequence ID" value="Phyra73152"/>
    <property type="gene ID" value="Phyra73152"/>
</dbReference>
<feature type="coiled-coil region" evidence="1">
    <location>
        <begin position="460"/>
        <end position="494"/>
    </location>
</feature>
<reference evidence="4" key="1">
    <citation type="journal article" date="2006" name="Science">
        <title>Phytophthora genome sequences uncover evolutionary origins and mechanisms of pathogenesis.</title>
        <authorList>
            <person name="Tyler B.M."/>
            <person name="Tripathy S."/>
            <person name="Zhang X."/>
            <person name="Dehal P."/>
            <person name="Jiang R.H."/>
            <person name="Aerts A."/>
            <person name="Arredondo F.D."/>
            <person name="Baxter L."/>
            <person name="Bensasson D."/>
            <person name="Beynon J.L."/>
            <person name="Chapman J."/>
            <person name="Damasceno C.M."/>
            <person name="Dorrance A.E."/>
            <person name="Dou D."/>
            <person name="Dickerman A.W."/>
            <person name="Dubchak I.L."/>
            <person name="Garbelotto M."/>
            <person name="Gijzen M."/>
            <person name="Gordon S.G."/>
            <person name="Govers F."/>
            <person name="Grunwald N.J."/>
            <person name="Huang W."/>
            <person name="Ivors K.L."/>
            <person name="Jones R.W."/>
            <person name="Kamoun S."/>
            <person name="Krampis K."/>
            <person name="Lamour K.H."/>
            <person name="Lee M.K."/>
            <person name="McDonald W.H."/>
            <person name="Medina M."/>
            <person name="Meijer H.J."/>
            <person name="Nordberg E.K."/>
            <person name="Maclean D.J."/>
            <person name="Ospina-Giraldo M.D."/>
            <person name="Morris P.F."/>
            <person name="Phuntumart V."/>
            <person name="Putnam N.H."/>
            <person name="Rash S."/>
            <person name="Rose J.K."/>
            <person name="Sakihama Y."/>
            <person name="Salamov A.A."/>
            <person name="Savidor A."/>
            <person name="Scheuring C.F."/>
            <person name="Smith B.M."/>
            <person name="Sobral B.W."/>
            <person name="Terry A."/>
            <person name="Torto-Alalibo T.A."/>
            <person name="Win J."/>
            <person name="Xu Z."/>
            <person name="Zhang H."/>
            <person name="Grigoriev I.V."/>
            <person name="Rokhsar D.S."/>
            <person name="Boore J.L."/>
        </authorList>
    </citation>
    <scope>NUCLEOTIDE SEQUENCE [LARGE SCALE GENOMIC DNA]</scope>
    <source>
        <strain evidence="4">Pr102</strain>
    </source>
</reference>
<dbReference type="Proteomes" id="UP000005238">
    <property type="component" value="Unassembled WGS sequence"/>
</dbReference>
<dbReference type="OMA" id="KQRMDME"/>
<reference evidence="3" key="2">
    <citation type="submission" date="2015-06" db="UniProtKB">
        <authorList>
            <consortium name="EnsemblProtists"/>
        </authorList>
    </citation>
    <scope>IDENTIFICATION</scope>
    <source>
        <strain evidence="3">Pr102</strain>
    </source>
</reference>
<dbReference type="PANTHER" id="PTHR34409:SF1">
    <property type="entry name" value="MYB-LIKE DOMAIN-CONTAINING PROTEIN"/>
    <property type="match status" value="1"/>
</dbReference>
<dbReference type="InParanoid" id="H3GCH4"/>
<dbReference type="EMBL" id="DS565999">
    <property type="status" value="NOT_ANNOTATED_CDS"/>
    <property type="molecule type" value="Genomic_DNA"/>
</dbReference>
<evidence type="ECO:0000313" key="3">
    <source>
        <dbReference type="EnsemblProtists" id="Phyra73152"/>
    </source>
</evidence>
<feature type="region of interest" description="Disordered" evidence="2">
    <location>
        <begin position="360"/>
        <end position="407"/>
    </location>
</feature>
<keyword evidence="4" id="KW-1185">Reference proteome</keyword>
<dbReference type="AlphaFoldDB" id="H3GCH4"/>
<feature type="compositionally biased region" description="Basic and acidic residues" evidence="2">
    <location>
        <begin position="388"/>
        <end position="407"/>
    </location>
</feature>
<dbReference type="HOGENOM" id="CLU_037819_0_0_1"/>
<name>H3GCH4_PHYRM</name>
<sequence length="540" mass="61148">MSAEIERPPQRRGGRVQGSEGYHKEDILALLKCVKQVVPMTTEEWDDVLEQYRQTHAIPNTRAHRDTSSLRSKFKQLARSFASGRDERPEVQEAGAVLGLIEVKMAGGKCLQRRGGRAWGAEGFLIADIQAILRSVRQVVPVFKDDWEVVAEHYCRVYAVPNERVNRDAMSLKSKFQHLQKDPTSMPRAEMEELLAIRAEIDVKIGRIGKNAASMEDNVSVENTGSVGDLDARSDETKIIVKETVNGHKKCSTSSEGAAKSVGIEPPRRGRPLGSEGYTRCDTKALLACVKEVLPAGPTSWEQVLQLYRMNHTTPNNRAPRNMTGVKSKFRQLVNWKQDMDQVVPQQVLEARSIQRDIDVSAKLGKRPRSESGSNASFSHTPEASTPDAREEQHFLSSRTEPRNNDNIERQNVFGDRAEWSVSPQVHEAEPVAKRHRQDTKSMKVPAGPSNDALRSEIASRELELLRQREQREAEQAMWEKERALREKQRMDMEAWTFVCDRLRTLYREQATENDPEIASEIDEEIAVLKKKKQRLAGLM</sequence>
<dbReference type="VEuPathDB" id="FungiDB:KRP23_7424"/>
<feature type="region of interest" description="Disordered" evidence="2">
    <location>
        <begin position="250"/>
        <end position="276"/>
    </location>
</feature>
<dbReference type="eggNOG" id="ENOG502SJE2">
    <property type="taxonomic scope" value="Eukaryota"/>
</dbReference>
<evidence type="ECO:0000256" key="2">
    <source>
        <dbReference type="SAM" id="MobiDB-lite"/>
    </source>
</evidence>
<accession>H3GCH4</accession>
<protein>
    <submittedName>
        <fullName evidence="3">Uncharacterized protein</fullName>
    </submittedName>
</protein>
<organism evidence="3 4">
    <name type="scientific">Phytophthora ramorum</name>
    <name type="common">Sudden oak death agent</name>
    <dbReference type="NCBI Taxonomy" id="164328"/>
    <lineage>
        <taxon>Eukaryota</taxon>
        <taxon>Sar</taxon>
        <taxon>Stramenopiles</taxon>
        <taxon>Oomycota</taxon>
        <taxon>Peronosporomycetes</taxon>
        <taxon>Peronosporales</taxon>
        <taxon>Peronosporaceae</taxon>
        <taxon>Phytophthora</taxon>
    </lineage>
</organism>
<dbReference type="VEuPathDB" id="FungiDB:KRP22_592"/>
<feature type="compositionally biased region" description="Polar residues" evidence="2">
    <location>
        <begin position="371"/>
        <end position="384"/>
    </location>
</feature>
<feature type="region of interest" description="Disordered" evidence="2">
    <location>
        <begin position="423"/>
        <end position="452"/>
    </location>
</feature>
<evidence type="ECO:0000256" key="1">
    <source>
        <dbReference type="SAM" id="Coils"/>
    </source>
</evidence>
<evidence type="ECO:0000313" key="4">
    <source>
        <dbReference type="Proteomes" id="UP000005238"/>
    </source>
</evidence>
<dbReference type="PANTHER" id="PTHR34409">
    <property type="entry name" value="SET DOMAIN-CONTAINING PROTEIN"/>
    <property type="match status" value="1"/>
</dbReference>